<name>A0A2T5VAY0_9HYPH</name>
<proteinExistence type="predicted"/>
<comment type="caution">
    <text evidence="1">The sequence shown here is derived from an EMBL/GenBank/DDBJ whole genome shotgun (WGS) entry which is preliminary data.</text>
</comment>
<dbReference type="RefSeq" id="WP_170122076.1">
    <property type="nucleotide sequence ID" value="NZ_QAYG01000003.1"/>
</dbReference>
<gene>
    <name evidence="1" type="ORF">C8N35_10382</name>
</gene>
<organism evidence="1 2">
    <name type="scientific">Breoghania corrubedonensis</name>
    <dbReference type="NCBI Taxonomy" id="665038"/>
    <lineage>
        <taxon>Bacteria</taxon>
        <taxon>Pseudomonadati</taxon>
        <taxon>Pseudomonadota</taxon>
        <taxon>Alphaproteobacteria</taxon>
        <taxon>Hyphomicrobiales</taxon>
        <taxon>Stappiaceae</taxon>
        <taxon>Breoghania</taxon>
    </lineage>
</organism>
<protein>
    <recommendedName>
        <fullName evidence="3">Phage integrase family protein</fullName>
    </recommendedName>
</protein>
<evidence type="ECO:0008006" key="3">
    <source>
        <dbReference type="Google" id="ProtNLM"/>
    </source>
</evidence>
<dbReference type="GO" id="GO:0003677">
    <property type="term" value="F:DNA binding"/>
    <property type="evidence" value="ECO:0007669"/>
    <property type="project" value="InterPro"/>
</dbReference>
<reference evidence="1 2" key="1">
    <citation type="submission" date="2018-04" db="EMBL/GenBank/DDBJ databases">
        <title>Genomic Encyclopedia of Archaeal and Bacterial Type Strains, Phase II (KMG-II): from individual species to whole genera.</title>
        <authorList>
            <person name="Goeker M."/>
        </authorList>
    </citation>
    <scope>NUCLEOTIDE SEQUENCE [LARGE SCALE GENOMIC DNA]</scope>
    <source>
        <strain evidence="1 2">DSM 23382</strain>
    </source>
</reference>
<dbReference type="InterPro" id="IPR011010">
    <property type="entry name" value="DNA_brk_join_enz"/>
</dbReference>
<dbReference type="AlphaFoldDB" id="A0A2T5VAY0"/>
<evidence type="ECO:0000313" key="2">
    <source>
        <dbReference type="Proteomes" id="UP000244081"/>
    </source>
</evidence>
<sequence length="41" mass="4639">MAMIAQYLGHEDDRITQRVYAKFAPDHMQEAGAALEFIKAT</sequence>
<dbReference type="Proteomes" id="UP000244081">
    <property type="component" value="Unassembled WGS sequence"/>
</dbReference>
<keyword evidence="2" id="KW-1185">Reference proteome</keyword>
<dbReference type="EMBL" id="QAYG01000003">
    <property type="protein sequence ID" value="PTW60901.1"/>
    <property type="molecule type" value="Genomic_DNA"/>
</dbReference>
<dbReference type="SUPFAM" id="SSF56349">
    <property type="entry name" value="DNA breaking-rejoining enzymes"/>
    <property type="match status" value="1"/>
</dbReference>
<evidence type="ECO:0000313" key="1">
    <source>
        <dbReference type="EMBL" id="PTW60901.1"/>
    </source>
</evidence>
<accession>A0A2T5VAY0</accession>